<dbReference type="Proteomes" id="UP001626549">
    <property type="component" value="Chromosome"/>
</dbReference>
<evidence type="ECO:0000256" key="4">
    <source>
        <dbReference type="ARBA" id="ARBA00022989"/>
    </source>
</evidence>
<dbReference type="EMBL" id="CP136865">
    <property type="protein sequence ID" value="WOJ97766.1"/>
    <property type="molecule type" value="Genomic_DNA"/>
</dbReference>
<evidence type="ECO:0000313" key="9">
    <source>
        <dbReference type="Proteomes" id="UP001626549"/>
    </source>
</evidence>
<feature type="transmembrane region" description="Helical" evidence="6">
    <location>
        <begin position="336"/>
        <end position="358"/>
    </location>
</feature>
<dbReference type="InterPro" id="IPR011701">
    <property type="entry name" value="MFS"/>
</dbReference>
<sequence length="397" mass="41441">MTQLATTPNPFDRAPIILSALAISAIGALFYNVLPLYIGAAQDFRSLSNQQIGFISVAFFLGYNLATIWAFFWIRRWNWRWVTLAALPVALLGLLASGYAKSYYLLLLATVIAGGGFAALYGIGTTILADTSNPARWYGVKIAAETAPGAVLLFVIPSVLAPIAGFNATAYGIGIVALLLAPLLFLLPTQGRVELEVNAAADLSETDSADINRTPILTALAATLVFFSAASGMWAFIERMGVSGGFSPERIGMLLSITLVTATSGSLLTAWLGERLGNTRPFYAACGAFIVALLILGASAGFSSFALGTCVLTFAIGMGLPFAIAEVAELDADGRFIILSVPAIGMGAMLGPGLSGMLADAKGFSYVLVAAGVAIVIASMLMRYSSRHAVQKALATA</sequence>
<feature type="transmembrane region" description="Helical" evidence="6">
    <location>
        <begin position="106"/>
        <end position="130"/>
    </location>
</feature>
<feature type="transmembrane region" description="Helical" evidence="6">
    <location>
        <begin position="305"/>
        <end position="324"/>
    </location>
</feature>
<feature type="transmembrane region" description="Helical" evidence="6">
    <location>
        <begin position="216"/>
        <end position="236"/>
    </location>
</feature>
<name>A0ABZ0IE81_9GAMM</name>
<reference evidence="8 9" key="1">
    <citation type="submission" date="2023-10" db="EMBL/GenBank/DDBJ databases">
        <title>Two novel species belonging to the OM43/NOR5 clade.</title>
        <authorList>
            <person name="Park M."/>
        </authorList>
    </citation>
    <scope>NUCLEOTIDE SEQUENCE [LARGE SCALE GENOMIC DNA]</scope>
    <source>
        <strain evidence="8 9">IMCC45268</strain>
    </source>
</reference>
<dbReference type="InterPro" id="IPR036259">
    <property type="entry name" value="MFS_trans_sf"/>
</dbReference>
<keyword evidence="9" id="KW-1185">Reference proteome</keyword>
<evidence type="ECO:0000256" key="2">
    <source>
        <dbReference type="ARBA" id="ARBA00022475"/>
    </source>
</evidence>
<dbReference type="InterPro" id="IPR050189">
    <property type="entry name" value="MFS_Efflux_Transporters"/>
</dbReference>
<keyword evidence="5 6" id="KW-0472">Membrane</keyword>
<feature type="transmembrane region" description="Helical" evidence="6">
    <location>
        <begin position="81"/>
        <end position="100"/>
    </location>
</feature>
<evidence type="ECO:0000256" key="1">
    <source>
        <dbReference type="ARBA" id="ARBA00004651"/>
    </source>
</evidence>
<keyword evidence="4 6" id="KW-1133">Transmembrane helix</keyword>
<keyword evidence="3 6" id="KW-0812">Transmembrane</keyword>
<evidence type="ECO:0000256" key="6">
    <source>
        <dbReference type="SAM" id="Phobius"/>
    </source>
</evidence>
<accession>A0ABZ0IE81</accession>
<feature type="transmembrane region" description="Helical" evidence="6">
    <location>
        <begin position="52"/>
        <end position="74"/>
    </location>
</feature>
<feature type="transmembrane region" description="Helical" evidence="6">
    <location>
        <begin position="142"/>
        <end position="164"/>
    </location>
</feature>
<feature type="transmembrane region" description="Helical" evidence="6">
    <location>
        <begin position="16"/>
        <end position="40"/>
    </location>
</feature>
<dbReference type="SUPFAM" id="SSF103473">
    <property type="entry name" value="MFS general substrate transporter"/>
    <property type="match status" value="1"/>
</dbReference>
<keyword evidence="2" id="KW-1003">Cell membrane</keyword>
<evidence type="ECO:0000259" key="7">
    <source>
        <dbReference type="PROSITE" id="PS50850"/>
    </source>
</evidence>
<feature type="transmembrane region" description="Helical" evidence="6">
    <location>
        <begin position="251"/>
        <end position="270"/>
    </location>
</feature>
<feature type="domain" description="Major facilitator superfamily (MFS) profile" evidence="7">
    <location>
        <begin position="16"/>
        <end position="389"/>
    </location>
</feature>
<dbReference type="PANTHER" id="PTHR43124">
    <property type="entry name" value="PURINE EFFLUX PUMP PBUE"/>
    <property type="match status" value="1"/>
</dbReference>
<comment type="subcellular location">
    <subcellularLocation>
        <location evidence="1">Cell membrane</location>
        <topology evidence="1">Multi-pass membrane protein</topology>
    </subcellularLocation>
</comment>
<feature type="transmembrane region" description="Helical" evidence="6">
    <location>
        <begin position="170"/>
        <end position="187"/>
    </location>
</feature>
<evidence type="ECO:0000313" key="8">
    <source>
        <dbReference type="EMBL" id="WOJ97766.1"/>
    </source>
</evidence>
<dbReference type="PROSITE" id="PS50850">
    <property type="entry name" value="MFS"/>
    <property type="match status" value="1"/>
</dbReference>
<dbReference type="Pfam" id="PF07690">
    <property type="entry name" value="MFS_1"/>
    <property type="match status" value="1"/>
</dbReference>
<feature type="transmembrane region" description="Helical" evidence="6">
    <location>
        <begin position="282"/>
        <end position="299"/>
    </location>
</feature>
<gene>
    <name evidence="8" type="ORF">R0137_04120</name>
</gene>
<feature type="transmembrane region" description="Helical" evidence="6">
    <location>
        <begin position="364"/>
        <end position="382"/>
    </location>
</feature>
<evidence type="ECO:0000256" key="5">
    <source>
        <dbReference type="ARBA" id="ARBA00023136"/>
    </source>
</evidence>
<protein>
    <submittedName>
        <fullName evidence="8">MFS transporter</fullName>
    </submittedName>
</protein>
<proteinExistence type="predicted"/>
<dbReference type="PANTHER" id="PTHR43124:SF10">
    <property type="entry name" value="PURINE EFFLUX PUMP PBUE"/>
    <property type="match status" value="1"/>
</dbReference>
<dbReference type="Gene3D" id="1.20.1250.20">
    <property type="entry name" value="MFS general substrate transporter like domains"/>
    <property type="match status" value="2"/>
</dbReference>
<evidence type="ECO:0000256" key="3">
    <source>
        <dbReference type="ARBA" id="ARBA00022692"/>
    </source>
</evidence>
<dbReference type="RefSeq" id="WP_407328771.1">
    <property type="nucleotide sequence ID" value="NZ_CP136865.1"/>
</dbReference>
<dbReference type="InterPro" id="IPR020846">
    <property type="entry name" value="MFS_dom"/>
</dbReference>
<organism evidence="8 9">
    <name type="scientific">Congregibacter brevis</name>
    <dbReference type="NCBI Taxonomy" id="3081201"/>
    <lineage>
        <taxon>Bacteria</taxon>
        <taxon>Pseudomonadati</taxon>
        <taxon>Pseudomonadota</taxon>
        <taxon>Gammaproteobacteria</taxon>
        <taxon>Cellvibrionales</taxon>
        <taxon>Halieaceae</taxon>
        <taxon>Congregibacter</taxon>
    </lineage>
</organism>